<evidence type="ECO:0000313" key="1">
    <source>
        <dbReference type="EMBL" id="EHH02140.1"/>
    </source>
</evidence>
<organism evidence="1 2">
    <name type="scientific">Mesorhizobium amorphae CCNWGS0123</name>
    <dbReference type="NCBI Taxonomy" id="1082933"/>
    <lineage>
        <taxon>Bacteria</taxon>
        <taxon>Pseudomonadati</taxon>
        <taxon>Pseudomonadota</taxon>
        <taxon>Alphaproteobacteria</taxon>
        <taxon>Hyphomicrobiales</taxon>
        <taxon>Phyllobacteriaceae</taxon>
        <taxon>Mesorhizobium</taxon>
    </lineage>
</organism>
<reference evidence="1 2" key="1">
    <citation type="journal article" date="2012" name="J. Bacteriol.">
        <title>Draft Genome Sequence of Plant Growth-Promoting Rhizobium Mesorhizobium amorphae, Isolated from Zinc-Lead Mine Tailings.</title>
        <authorList>
            <person name="Hao X."/>
            <person name="Lin Y."/>
            <person name="Johnstone L."/>
            <person name="Baltrus D.A."/>
            <person name="Miller S.J."/>
            <person name="Wei G."/>
            <person name="Rensing C."/>
        </authorList>
    </citation>
    <scope>NUCLEOTIDE SEQUENCE [LARGE SCALE GENOMIC DNA]</scope>
    <source>
        <strain evidence="1 2">CCNWGS0123</strain>
    </source>
</reference>
<proteinExistence type="predicted"/>
<keyword evidence="2" id="KW-1185">Reference proteome</keyword>
<dbReference type="Proteomes" id="UP000002949">
    <property type="component" value="Unassembled WGS sequence"/>
</dbReference>
<protein>
    <submittedName>
        <fullName evidence="1">Uncharacterized protein</fullName>
    </submittedName>
</protein>
<dbReference type="EMBL" id="AGSN01000271">
    <property type="protein sequence ID" value="EHH02140.1"/>
    <property type="molecule type" value="Genomic_DNA"/>
</dbReference>
<sequence>MPRQVTGECFDPTPHLSAQLLLVAGAEPRQFVLCRGQFRQPCIPLRLEAGRDHRLAGSTSTKRRRARSLS</sequence>
<evidence type="ECO:0000313" key="2">
    <source>
        <dbReference type="Proteomes" id="UP000002949"/>
    </source>
</evidence>
<gene>
    <name evidence="1" type="ORF">MEA186_35939</name>
</gene>
<name>G6YMD2_9HYPH</name>
<accession>G6YMD2</accession>
<dbReference type="AlphaFoldDB" id="G6YMD2"/>
<dbReference type="KEGG" id="mamo:A6B35_31215"/>